<dbReference type="VEuPathDB" id="FungiDB:BD410DRAFT_841344"/>
<dbReference type="EMBL" id="ML170188">
    <property type="protein sequence ID" value="TDL20469.1"/>
    <property type="molecule type" value="Genomic_DNA"/>
</dbReference>
<sequence length="626" mass="67736">MSSSGDISPRRGAVRTKSFRESTHLIPTPGVDAPRPKRVEPLDLRWWIVYPAALSMIVLAVALEVALSESQKKHGFKVPQKNVFKFASTNFLTSFFPILLVAPLGWLWSSIYWEVRRYHPYVILSKGNAKPEDSILLDYISMNKIFAIFFSLTKGHNLVMLAGLTALPTLLLQPLAGSIFSVNQANETIPYNADSTRTLALDPNFGNLNSALAAAGFADAAVANNLVDPPFIHGIWAAADFKAPPGGQYLNGTLVMNTTGIRSIVNCSLPASQQLNTQSITTPSVYPFTATSTSGCQANISVNPFASAQQYNVTMVPNCGPNPTGNVTFQPVFFWFYHTRADGTPQAQGLFCQPFIEVFNITSFVDLNSGNLTNVIGRAKLDSHNANTNVTGAPLNGAALNGVIFPPTPDDVFTAARATAISAAVSGAIFRGAVLAGGPSGVQLMFDQPDGFLNVTNKVYTQHLSVFAKSTYYLPTDDILPADLTFLQPRLFIEPLAAHGLAVILLIVGFSGFVVIELFRRARQNIYLHSFPGSISHALSLTSRSGFGELLVPYDTEYTMQRKLQGLHFRLDDRTGAIVAQDDEGEDVTMDTMGAEDTKMSLMRNTSGGLATPGYLGEPLMNPQTP</sequence>
<dbReference type="InterPro" id="IPR021840">
    <property type="entry name" value="DUF3433"/>
</dbReference>
<accession>A0A4Y7Q0T6</accession>
<dbReference type="Proteomes" id="UP000294933">
    <property type="component" value="Unassembled WGS sequence"/>
</dbReference>
<dbReference type="AlphaFoldDB" id="A0A4Y7Q0T6"/>
<protein>
    <submittedName>
        <fullName evidence="2">Uncharacterized protein</fullName>
    </submittedName>
</protein>
<keyword evidence="1" id="KW-0812">Transmembrane</keyword>
<evidence type="ECO:0000256" key="1">
    <source>
        <dbReference type="SAM" id="Phobius"/>
    </source>
</evidence>
<feature type="transmembrane region" description="Helical" evidence="1">
    <location>
        <begin position="47"/>
        <end position="67"/>
    </location>
</feature>
<dbReference type="PANTHER" id="PTHR37544">
    <property type="entry name" value="SPRAY-RELATED"/>
    <property type="match status" value="1"/>
</dbReference>
<gene>
    <name evidence="2" type="ORF">BD410DRAFT_841344</name>
</gene>
<dbReference type="Pfam" id="PF11915">
    <property type="entry name" value="DUF3433"/>
    <property type="match status" value="1"/>
</dbReference>
<name>A0A4Y7Q0T6_9AGAM</name>
<keyword evidence="1" id="KW-0472">Membrane</keyword>
<dbReference type="PANTHER" id="PTHR37544:SF3">
    <property type="entry name" value="SPRAY"/>
    <property type="match status" value="1"/>
</dbReference>
<dbReference type="STRING" id="50990.A0A4Y7Q0T6"/>
<proteinExistence type="predicted"/>
<evidence type="ECO:0000313" key="2">
    <source>
        <dbReference type="EMBL" id="TDL20469.1"/>
    </source>
</evidence>
<feature type="transmembrane region" description="Helical" evidence="1">
    <location>
        <begin position="88"/>
        <end position="108"/>
    </location>
</feature>
<organism evidence="2 3">
    <name type="scientific">Rickenella mellea</name>
    <dbReference type="NCBI Taxonomy" id="50990"/>
    <lineage>
        <taxon>Eukaryota</taxon>
        <taxon>Fungi</taxon>
        <taxon>Dikarya</taxon>
        <taxon>Basidiomycota</taxon>
        <taxon>Agaricomycotina</taxon>
        <taxon>Agaricomycetes</taxon>
        <taxon>Hymenochaetales</taxon>
        <taxon>Rickenellaceae</taxon>
        <taxon>Rickenella</taxon>
    </lineage>
</organism>
<dbReference type="OrthoDB" id="3248909at2759"/>
<reference evidence="2 3" key="1">
    <citation type="submission" date="2018-06" db="EMBL/GenBank/DDBJ databases">
        <title>A transcriptomic atlas of mushroom development highlights an independent origin of complex multicellularity.</title>
        <authorList>
            <consortium name="DOE Joint Genome Institute"/>
            <person name="Krizsan K."/>
            <person name="Almasi E."/>
            <person name="Merenyi Z."/>
            <person name="Sahu N."/>
            <person name="Viragh M."/>
            <person name="Koszo T."/>
            <person name="Mondo S."/>
            <person name="Kiss B."/>
            <person name="Balint B."/>
            <person name="Kues U."/>
            <person name="Barry K."/>
            <person name="Hegedus J.C."/>
            <person name="Henrissat B."/>
            <person name="Johnson J."/>
            <person name="Lipzen A."/>
            <person name="Ohm R."/>
            <person name="Nagy I."/>
            <person name="Pangilinan J."/>
            <person name="Yan J."/>
            <person name="Xiong Y."/>
            <person name="Grigoriev I.V."/>
            <person name="Hibbett D.S."/>
            <person name="Nagy L.G."/>
        </authorList>
    </citation>
    <scope>NUCLEOTIDE SEQUENCE [LARGE SCALE GENOMIC DNA]</scope>
    <source>
        <strain evidence="2 3">SZMC22713</strain>
    </source>
</reference>
<keyword evidence="3" id="KW-1185">Reference proteome</keyword>
<feature type="transmembrane region" description="Helical" evidence="1">
    <location>
        <begin position="496"/>
        <end position="519"/>
    </location>
</feature>
<keyword evidence="1" id="KW-1133">Transmembrane helix</keyword>
<evidence type="ECO:0000313" key="3">
    <source>
        <dbReference type="Proteomes" id="UP000294933"/>
    </source>
</evidence>